<dbReference type="Proteomes" id="UP001371456">
    <property type="component" value="Unassembled WGS sequence"/>
</dbReference>
<name>A0AAN8Y8L0_SOLBU</name>
<keyword evidence="3" id="KW-1185">Reference proteome</keyword>
<keyword evidence="1" id="KW-0812">Transmembrane</keyword>
<reference evidence="2 3" key="1">
    <citation type="submission" date="2024-02" db="EMBL/GenBank/DDBJ databases">
        <title>de novo genome assembly of Solanum bulbocastanum strain 11H21.</title>
        <authorList>
            <person name="Hosaka A.J."/>
        </authorList>
    </citation>
    <scope>NUCLEOTIDE SEQUENCE [LARGE SCALE GENOMIC DNA]</scope>
    <source>
        <tissue evidence="2">Young leaves</tissue>
    </source>
</reference>
<protein>
    <submittedName>
        <fullName evidence="2">Uncharacterized protein</fullName>
    </submittedName>
</protein>
<comment type="caution">
    <text evidence="2">The sequence shown here is derived from an EMBL/GenBank/DDBJ whole genome shotgun (WGS) entry which is preliminary data.</text>
</comment>
<accession>A0AAN8Y8L0</accession>
<evidence type="ECO:0000256" key="1">
    <source>
        <dbReference type="SAM" id="Phobius"/>
    </source>
</evidence>
<dbReference type="AlphaFoldDB" id="A0AAN8Y8L0"/>
<sequence length="98" mass="10843">MYVYRADTTTKRSIQNRLNANTFDDFARRQEGEIGMQQLGLAVIAAISIYIGLRGVLLHVALPQCIVPFVFAKQYSAHLEILSTLLGAWNSLSNACAL</sequence>
<proteinExistence type="predicted"/>
<keyword evidence="1" id="KW-1133">Transmembrane helix</keyword>
<evidence type="ECO:0000313" key="3">
    <source>
        <dbReference type="Proteomes" id="UP001371456"/>
    </source>
</evidence>
<feature type="transmembrane region" description="Helical" evidence="1">
    <location>
        <begin position="39"/>
        <end position="62"/>
    </location>
</feature>
<gene>
    <name evidence="2" type="ORF">RDI58_022782</name>
</gene>
<organism evidence="2 3">
    <name type="scientific">Solanum bulbocastanum</name>
    <name type="common">Wild potato</name>
    <dbReference type="NCBI Taxonomy" id="147425"/>
    <lineage>
        <taxon>Eukaryota</taxon>
        <taxon>Viridiplantae</taxon>
        <taxon>Streptophyta</taxon>
        <taxon>Embryophyta</taxon>
        <taxon>Tracheophyta</taxon>
        <taxon>Spermatophyta</taxon>
        <taxon>Magnoliopsida</taxon>
        <taxon>eudicotyledons</taxon>
        <taxon>Gunneridae</taxon>
        <taxon>Pentapetalae</taxon>
        <taxon>asterids</taxon>
        <taxon>lamiids</taxon>
        <taxon>Solanales</taxon>
        <taxon>Solanaceae</taxon>
        <taxon>Solanoideae</taxon>
        <taxon>Solaneae</taxon>
        <taxon>Solanum</taxon>
    </lineage>
</organism>
<evidence type="ECO:0000313" key="2">
    <source>
        <dbReference type="EMBL" id="KAK6780598.1"/>
    </source>
</evidence>
<dbReference type="EMBL" id="JBANQN010000009">
    <property type="protein sequence ID" value="KAK6780598.1"/>
    <property type="molecule type" value="Genomic_DNA"/>
</dbReference>
<keyword evidence="1" id="KW-0472">Membrane</keyword>